<sequence>SKVNRIAFNEADTNFFLSEGFEMPSNYETNNNSDKIYSQFISYDDKTMENLMKLFNSEEIRSNT</sequence>
<evidence type="ECO:0000313" key="2">
    <source>
        <dbReference type="Proteomes" id="UP000789920"/>
    </source>
</evidence>
<keyword evidence="2" id="KW-1185">Reference proteome</keyword>
<evidence type="ECO:0000313" key="1">
    <source>
        <dbReference type="EMBL" id="CAG8790185.1"/>
    </source>
</evidence>
<proteinExistence type="predicted"/>
<comment type="caution">
    <text evidence="1">The sequence shown here is derived from an EMBL/GenBank/DDBJ whole genome shotgun (WGS) entry which is preliminary data.</text>
</comment>
<organism evidence="1 2">
    <name type="scientific">Racocetra persica</name>
    <dbReference type="NCBI Taxonomy" id="160502"/>
    <lineage>
        <taxon>Eukaryota</taxon>
        <taxon>Fungi</taxon>
        <taxon>Fungi incertae sedis</taxon>
        <taxon>Mucoromycota</taxon>
        <taxon>Glomeromycotina</taxon>
        <taxon>Glomeromycetes</taxon>
        <taxon>Diversisporales</taxon>
        <taxon>Gigasporaceae</taxon>
        <taxon>Racocetra</taxon>
    </lineage>
</organism>
<accession>A0ACA9RF27</accession>
<feature type="non-terminal residue" evidence="1">
    <location>
        <position position="1"/>
    </location>
</feature>
<gene>
    <name evidence="1" type="ORF">RPERSI_LOCUS19004</name>
</gene>
<dbReference type="EMBL" id="CAJVQC010051291">
    <property type="protein sequence ID" value="CAG8790185.1"/>
    <property type="molecule type" value="Genomic_DNA"/>
</dbReference>
<feature type="non-terminal residue" evidence="1">
    <location>
        <position position="64"/>
    </location>
</feature>
<dbReference type="Proteomes" id="UP000789920">
    <property type="component" value="Unassembled WGS sequence"/>
</dbReference>
<protein>
    <submittedName>
        <fullName evidence="1">14573_t:CDS:1</fullName>
    </submittedName>
</protein>
<name>A0ACA9RF27_9GLOM</name>
<reference evidence="1" key="1">
    <citation type="submission" date="2021-06" db="EMBL/GenBank/DDBJ databases">
        <authorList>
            <person name="Kallberg Y."/>
            <person name="Tangrot J."/>
            <person name="Rosling A."/>
        </authorList>
    </citation>
    <scope>NUCLEOTIDE SEQUENCE</scope>
    <source>
        <strain evidence="1">MA461A</strain>
    </source>
</reference>